<dbReference type="GO" id="GO:0005634">
    <property type="term" value="C:nucleus"/>
    <property type="evidence" value="ECO:0007669"/>
    <property type="project" value="UniProtKB-SubCell"/>
</dbReference>
<sequence>KPAITDAFAATCPWPQDHLQAKAVTRRLMEMIAIDMQPFSIVEDERFRRFFALAVPRYNLPSRCHMSEKVLEDLHEKIRLRVYKEVEKADQFVTLLDIWTSKAIDSYLSVIAHRVTEDYVRQQFVLAVASLTSNHTAANIQCLLLGVLEKWNTTYDKIQLLLHDGGSNMVKVAVDTKLSDVTCFLHSLHLVVKEGLLSQRAVSDIVSTSRRIVSHFKHSPTAKDIQAEIGLVQHFLLQEEPTRWNTCVYMLEHLGQQRRAISEHDFGHNLTTCQWQLLEKIPFEEATCLCSADSVSISLVIPTIKMLTMSLNSIENDSGVKTMKETLLHEMDQRFSYYAKNPIYSMATLLDPRLKNKFFSSDALAKKAISDLAELVDEIIEKDATAQNDTLSTEGESSKRKRIRKDTDTNSFWDAYDVCTSTPSETRLEVAEEIIQRYFVEPLMKRDECPLSAWKTNNTCCIELAKLAQKYLAPPPGTIATERIFKVSSGLTENRYRLLPEKVDKLTFIRVNA</sequence>
<dbReference type="EMBL" id="AFYH01233643">
    <property type="status" value="NOT_ANNOTATED_CDS"/>
    <property type="molecule type" value="Genomic_DNA"/>
</dbReference>
<dbReference type="Pfam" id="PF05699">
    <property type="entry name" value="Dimer_Tnp_hAT"/>
    <property type="match status" value="1"/>
</dbReference>
<evidence type="ECO:0000313" key="8">
    <source>
        <dbReference type="Proteomes" id="UP000008672"/>
    </source>
</evidence>
<protein>
    <recommendedName>
        <fullName evidence="6">HAT C-terminal dimerisation domain-containing protein</fullName>
    </recommendedName>
</protein>
<dbReference type="PANTHER" id="PTHR46481:SF10">
    <property type="entry name" value="ZINC FINGER BED DOMAIN-CONTAINING PROTEIN 39"/>
    <property type="match status" value="1"/>
</dbReference>
<dbReference type="InParanoid" id="H3ADV8"/>
<dbReference type="InterPro" id="IPR012337">
    <property type="entry name" value="RNaseH-like_sf"/>
</dbReference>
<dbReference type="SUPFAM" id="SSF140996">
    <property type="entry name" value="Hermes dimerisation domain"/>
    <property type="match status" value="1"/>
</dbReference>
<evidence type="ECO:0000256" key="2">
    <source>
        <dbReference type="ARBA" id="ARBA00022723"/>
    </source>
</evidence>
<dbReference type="Ensembl" id="ENSLACT00000007895.1">
    <property type="protein sequence ID" value="ENSLACP00000007829.1"/>
    <property type="gene ID" value="ENSLACG00000006934.1"/>
</dbReference>
<dbReference type="SUPFAM" id="SSF53098">
    <property type="entry name" value="Ribonuclease H-like"/>
    <property type="match status" value="1"/>
</dbReference>
<dbReference type="PANTHER" id="PTHR46481">
    <property type="entry name" value="ZINC FINGER BED DOMAIN-CONTAINING PROTEIN 4"/>
    <property type="match status" value="1"/>
</dbReference>
<keyword evidence="8" id="KW-1185">Reference proteome</keyword>
<dbReference type="eggNOG" id="KOG1121">
    <property type="taxonomic scope" value="Eukaryota"/>
</dbReference>
<dbReference type="OMA" id="DCETIGY"/>
<dbReference type="InterPro" id="IPR008906">
    <property type="entry name" value="HATC_C_dom"/>
</dbReference>
<dbReference type="HOGENOM" id="CLU_009123_12_2_1"/>
<keyword evidence="2" id="KW-0479">Metal-binding</keyword>
<feature type="domain" description="HAT C-terminal dimerisation" evidence="6">
    <location>
        <begin position="436"/>
        <end position="510"/>
    </location>
</feature>
<evidence type="ECO:0000256" key="3">
    <source>
        <dbReference type="ARBA" id="ARBA00022771"/>
    </source>
</evidence>
<proteinExistence type="predicted"/>
<reference evidence="7" key="2">
    <citation type="submission" date="2025-08" db="UniProtKB">
        <authorList>
            <consortium name="Ensembl"/>
        </authorList>
    </citation>
    <scope>IDENTIFICATION</scope>
</reference>
<evidence type="ECO:0000313" key="7">
    <source>
        <dbReference type="Ensembl" id="ENSLACP00000007829.1"/>
    </source>
</evidence>
<dbReference type="GO" id="GO:0008270">
    <property type="term" value="F:zinc ion binding"/>
    <property type="evidence" value="ECO:0007669"/>
    <property type="project" value="UniProtKB-KW"/>
</dbReference>
<dbReference type="InterPro" id="IPR052035">
    <property type="entry name" value="ZnF_BED_domain_contain"/>
</dbReference>
<comment type="subcellular location">
    <subcellularLocation>
        <location evidence="1">Nucleus</location>
    </subcellularLocation>
</comment>
<evidence type="ECO:0000256" key="4">
    <source>
        <dbReference type="ARBA" id="ARBA00022833"/>
    </source>
</evidence>
<evidence type="ECO:0000256" key="5">
    <source>
        <dbReference type="ARBA" id="ARBA00023242"/>
    </source>
</evidence>
<keyword evidence="3" id="KW-0863">Zinc-finger</keyword>
<reference evidence="7" key="3">
    <citation type="submission" date="2025-09" db="UniProtKB">
        <authorList>
            <consortium name="Ensembl"/>
        </authorList>
    </citation>
    <scope>IDENTIFICATION</scope>
</reference>
<organism evidence="7 8">
    <name type="scientific">Latimeria chalumnae</name>
    <name type="common">Coelacanth</name>
    <dbReference type="NCBI Taxonomy" id="7897"/>
    <lineage>
        <taxon>Eukaryota</taxon>
        <taxon>Metazoa</taxon>
        <taxon>Chordata</taxon>
        <taxon>Craniata</taxon>
        <taxon>Vertebrata</taxon>
        <taxon>Euteleostomi</taxon>
        <taxon>Coelacanthiformes</taxon>
        <taxon>Coelacanthidae</taxon>
        <taxon>Latimeria</taxon>
    </lineage>
</organism>
<name>H3ADV8_LATCH</name>
<keyword evidence="5" id="KW-0539">Nucleus</keyword>
<evidence type="ECO:0000259" key="6">
    <source>
        <dbReference type="Pfam" id="PF05699"/>
    </source>
</evidence>
<dbReference type="GeneTree" id="ENSGT00940000158431"/>
<dbReference type="AlphaFoldDB" id="H3ADV8"/>
<accession>H3ADV8</accession>
<keyword evidence="4" id="KW-0862">Zinc</keyword>
<reference evidence="8" key="1">
    <citation type="submission" date="2011-08" db="EMBL/GenBank/DDBJ databases">
        <title>The draft genome of Latimeria chalumnae.</title>
        <authorList>
            <person name="Di Palma F."/>
            <person name="Alfoldi J."/>
            <person name="Johnson J."/>
            <person name="Berlin A."/>
            <person name="Gnerre S."/>
            <person name="Jaffe D."/>
            <person name="MacCallum I."/>
            <person name="Young S."/>
            <person name="Walker B.J."/>
            <person name="Lander E."/>
            <person name="Lindblad-Toh K."/>
        </authorList>
    </citation>
    <scope>NUCLEOTIDE SEQUENCE [LARGE SCALE GENOMIC DNA]</scope>
    <source>
        <strain evidence="8">Wild caught</strain>
    </source>
</reference>
<dbReference type="GO" id="GO:0046983">
    <property type="term" value="F:protein dimerization activity"/>
    <property type="evidence" value="ECO:0007669"/>
    <property type="project" value="InterPro"/>
</dbReference>
<dbReference type="Proteomes" id="UP000008672">
    <property type="component" value="Unassembled WGS sequence"/>
</dbReference>
<evidence type="ECO:0000256" key="1">
    <source>
        <dbReference type="ARBA" id="ARBA00004123"/>
    </source>
</evidence>